<dbReference type="PANTHER" id="PTHR33516">
    <property type="entry name" value="LEXA REPRESSOR"/>
    <property type="match status" value="1"/>
</dbReference>
<evidence type="ECO:0000256" key="4">
    <source>
        <dbReference type="ARBA" id="ARBA00022813"/>
    </source>
</evidence>
<reference evidence="10" key="1">
    <citation type="submission" date="2016-10" db="EMBL/GenBank/DDBJ databases">
        <authorList>
            <person name="Varghese N."/>
            <person name="Submissions S."/>
        </authorList>
    </citation>
    <scope>NUCLEOTIDE SEQUENCE [LARGE SCALE GENOMIC DNA]</scope>
    <source>
        <strain evidence="10">CECT 8338</strain>
    </source>
</reference>
<feature type="domain" description="Peptidase S24/S26A/S26B/S26C" evidence="8">
    <location>
        <begin position="18"/>
        <end position="133"/>
    </location>
</feature>
<dbReference type="GO" id="GO:0009432">
    <property type="term" value="P:SOS response"/>
    <property type="evidence" value="ECO:0007669"/>
    <property type="project" value="UniProtKB-KW"/>
</dbReference>
<dbReference type="InterPro" id="IPR036286">
    <property type="entry name" value="LexA/Signal_pep-like_sf"/>
</dbReference>
<dbReference type="GO" id="GO:0006355">
    <property type="term" value="P:regulation of DNA-templated transcription"/>
    <property type="evidence" value="ECO:0007669"/>
    <property type="project" value="InterPro"/>
</dbReference>
<keyword evidence="3 7" id="KW-0378">Hydrolase</keyword>
<dbReference type="GO" id="GO:0003677">
    <property type="term" value="F:DNA binding"/>
    <property type="evidence" value="ECO:0007669"/>
    <property type="project" value="InterPro"/>
</dbReference>
<accession>A0A1H2E919</accession>
<evidence type="ECO:0000256" key="6">
    <source>
        <dbReference type="ARBA" id="ARBA00023236"/>
    </source>
</evidence>
<dbReference type="NCBIfam" id="NF007621">
    <property type="entry name" value="PRK10276.1"/>
    <property type="match status" value="1"/>
</dbReference>
<keyword evidence="10" id="KW-1185">Reference proteome</keyword>
<sequence>MSATLLGPTPASRLRLPLFSHGVAAGFPSPADDHRDAALSLDQLVNAQAAHTFLLRAQGDSMQGTGIYDGDILVVDRAVRALPGDVIIACIDNEFTVKTLTYEAGLPVLMPANPRFPPLRLQQAGALEVWGVVTHSLHKHRFR</sequence>
<dbReference type="InterPro" id="IPR015927">
    <property type="entry name" value="Peptidase_S24_S26A/B/C"/>
</dbReference>
<gene>
    <name evidence="9" type="ORF">SAMN05216210_0469</name>
</gene>
<keyword evidence="2" id="KW-0227">DNA damage</keyword>
<dbReference type="RefSeq" id="WP_092383749.1">
    <property type="nucleotide sequence ID" value="NZ_LT629787.1"/>
</dbReference>
<dbReference type="PANTHER" id="PTHR33516:SF2">
    <property type="entry name" value="LEXA REPRESSOR-RELATED"/>
    <property type="match status" value="1"/>
</dbReference>
<evidence type="ECO:0000256" key="2">
    <source>
        <dbReference type="ARBA" id="ARBA00022763"/>
    </source>
</evidence>
<dbReference type="Proteomes" id="UP000243924">
    <property type="component" value="Chromosome I"/>
</dbReference>
<dbReference type="PRINTS" id="PR00726">
    <property type="entry name" value="LEXASERPTASE"/>
</dbReference>
<protein>
    <submittedName>
        <fullName evidence="9">SOS response UmuD protein. Serine peptidase. MEROPS family S24</fullName>
    </submittedName>
</protein>
<dbReference type="AlphaFoldDB" id="A0A1H2E919"/>
<evidence type="ECO:0000313" key="10">
    <source>
        <dbReference type="Proteomes" id="UP000243924"/>
    </source>
</evidence>
<proteinExistence type="inferred from homology"/>
<dbReference type="EMBL" id="LT629787">
    <property type="protein sequence ID" value="SDT91590.1"/>
    <property type="molecule type" value="Genomic_DNA"/>
</dbReference>
<dbReference type="OrthoDB" id="9787787at2"/>
<dbReference type="GO" id="GO:0016787">
    <property type="term" value="F:hydrolase activity"/>
    <property type="evidence" value="ECO:0007669"/>
    <property type="project" value="UniProtKB-KW"/>
</dbReference>
<evidence type="ECO:0000313" key="9">
    <source>
        <dbReference type="EMBL" id="SDT91590.1"/>
    </source>
</evidence>
<evidence type="ECO:0000256" key="1">
    <source>
        <dbReference type="ARBA" id="ARBA00007484"/>
    </source>
</evidence>
<evidence type="ECO:0000259" key="8">
    <source>
        <dbReference type="Pfam" id="PF00717"/>
    </source>
</evidence>
<keyword evidence="4 7" id="KW-0068">Autocatalytic cleavage</keyword>
<keyword evidence="5" id="KW-0234">DNA repair</keyword>
<dbReference type="InterPro" id="IPR039418">
    <property type="entry name" value="LexA-like"/>
</dbReference>
<keyword evidence="6" id="KW-0742">SOS response</keyword>
<dbReference type="STRING" id="1434072.SAMN05216210_0469"/>
<organism evidence="9 10">
    <name type="scientific">Halopseudomonas salegens</name>
    <dbReference type="NCBI Taxonomy" id="1434072"/>
    <lineage>
        <taxon>Bacteria</taxon>
        <taxon>Pseudomonadati</taxon>
        <taxon>Pseudomonadota</taxon>
        <taxon>Gammaproteobacteria</taxon>
        <taxon>Pseudomonadales</taxon>
        <taxon>Pseudomonadaceae</taxon>
        <taxon>Halopseudomonas</taxon>
    </lineage>
</organism>
<evidence type="ECO:0000256" key="5">
    <source>
        <dbReference type="ARBA" id="ARBA00023204"/>
    </source>
</evidence>
<dbReference type="InterPro" id="IPR050077">
    <property type="entry name" value="LexA_repressor"/>
</dbReference>
<comment type="similarity">
    <text evidence="1 7">Belongs to the peptidase S24 family.</text>
</comment>
<dbReference type="GO" id="GO:0006281">
    <property type="term" value="P:DNA repair"/>
    <property type="evidence" value="ECO:0007669"/>
    <property type="project" value="UniProtKB-KW"/>
</dbReference>
<evidence type="ECO:0000256" key="3">
    <source>
        <dbReference type="ARBA" id="ARBA00022801"/>
    </source>
</evidence>
<name>A0A1H2E919_9GAMM</name>
<dbReference type="CDD" id="cd06529">
    <property type="entry name" value="S24_LexA-like"/>
    <property type="match status" value="1"/>
</dbReference>
<dbReference type="Gene3D" id="2.10.109.10">
    <property type="entry name" value="Umud Fragment, subunit A"/>
    <property type="match status" value="1"/>
</dbReference>
<evidence type="ECO:0000256" key="7">
    <source>
        <dbReference type="RuleBase" id="RU003991"/>
    </source>
</evidence>
<dbReference type="SUPFAM" id="SSF51306">
    <property type="entry name" value="LexA/Signal peptidase"/>
    <property type="match status" value="1"/>
</dbReference>
<dbReference type="InterPro" id="IPR006197">
    <property type="entry name" value="Peptidase_S24_LexA"/>
</dbReference>
<dbReference type="Pfam" id="PF00717">
    <property type="entry name" value="Peptidase_S24"/>
    <property type="match status" value="1"/>
</dbReference>